<dbReference type="RefSeq" id="WP_123095751.1">
    <property type="nucleotide sequence ID" value="NZ_RIZG01000005.1"/>
</dbReference>
<evidence type="ECO:0008006" key="3">
    <source>
        <dbReference type="Google" id="ProtNLM"/>
    </source>
</evidence>
<proteinExistence type="predicted"/>
<evidence type="ECO:0000313" key="2">
    <source>
        <dbReference type="Proteomes" id="UP000280507"/>
    </source>
</evidence>
<dbReference type="EMBL" id="RIZG01000005">
    <property type="protein sequence ID" value="RNF50465.1"/>
    <property type="molecule type" value="Genomic_DNA"/>
</dbReference>
<accession>A0A3M8Q2X1</accession>
<dbReference type="OrthoDB" id="34339at2"/>
<dbReference type="PANTHER" id="PTHR35336">
    <property type="entry name" value="ADENOSYLCOBINAMIDE AMIDOHYDROLASE"/>
    <property type="match status" value="1"/>
</dbReference>
<organism evidence="1 2">
    <name type="scientific">Marinomonas hwangdonensis</name>
    <dbReference type="NCBI Taxonomy" id="1053647"/>
    <lineage>
        <taxon>Bacteria</taxon>
        <taxon>Pseudomonadati</taxon>
        <taxon>Pseudomonadota</taxon>
        <taxon>Gammaproteobacteria</taxon>
        <taxon>Oceanospirillales</taxon>
        <taxon>Oceanospirillaceae</taxon>
        <taxon>Marinomonas</taxon>
    </lineage>
</organism>
<sequence>MPLDNVAQFSFEHLPQHVHVRFEKPFTVVSSAVLNGGMVQASHIVNRNVPLTMDSPERPEESLARYCCDHGWQGKAVGMMTAASMDSFVMKEETHQGVSIAVLVTAGLSNARRVGDPAEYRQMSDEPDELGTINIIVITTATLIPAAMIESILIVTEAKVAALQKANILSPISNEVATGTGTDSVAVASANEARRVAFCGKHVLFGEVLGRLVFEAVLESIQWEFYAQNSVESMD</sequence>
<dbReference type="Proteomes" id="UP000280507">
    <property type="component" value="Unassembled WGS sequence"/>
</dbReference>
<comment type="caution">
    <text evidence="1">The sequence shown here is derived from an EMBL/GenBank/DDBJ whole genome shotgun (WGS) entry which is preliminary data.</text>
</comment>
<keyword evidence="2" id="KW-1185">Reference proteome</keyword>
<reference evidence="1 2" key="1">
    <citation type="journal article" date="2012" name="Int. J. Syst. Evol. Microbiol.">
        <title>Marinomonas hwangdonensis sp. nov., isolated from seawater.</title>
        <authorList>
            <person name="Jung Y.T."/>
            <person name="Oh T.K."/>
            <person name="Yoon J.H."/>
        </authorList>
    </citation>
    <scope>NUCLEOTIDE SEQUENCE [LARGE SCALE GENOMIC DNA]</scope>
    <source>
        <strain evidence="1 2">HDW-15</strain>
    </source>
</reference>
<protein>
    <recommendedName>
        <fullName evidence="3">Adenosylcobinamide amidohydrolase</fullName>
    </recommendedName>
</protein>
<dbReference type="Pfam" id="PF01955">
    <property type="entry name" value="CbiZ"/>
    <property type="match status" value="1"/>
</dbReference>
<gene>
    <name evidence="1" type="ORF">EBI00_09815</name>
</gene>
<name>A0A3M8Q2X1_9GAMM</name>
<dbReference type="AlphaFoldDB" id="A0A3M8Q2X1"/>
<dbReference type="InterPro" id="IPR002808">
    <property type="entry name" value="AdoCbi_amidolase"/>
</dbReference>
<evidence type="ECO:0000313" key="1">
    <source>
        <dbReference type="EMBL" id="RNF50465.1"/>
    </source>
</evidence>
<dbReference type="InterPro" id="IPR052209">
    <property type="entry name" value="CbiZ"/>
</dbReference>
<dbReference type="PANTHER" id="PTHR35336:SF5">
    <property type="entry name" value="ADENOSYLCOBINAMIDE AMIDOHYDROLASE"/>
    <property type="match status" value="1"/>
</dbReference>